<keyword evidence="8 13" id="KW-0297">G-protein coupled receptor</keyword>
<feature type="domain" description="G-protein coupled receptors family 1 profile" evidence="15">
    <location>
        <begin position="39"/>
        <end position="288"/>
    </location>
</feature>
<dbReference type="GO" id="GO:0004930">
    <property type="term" value="F:G protein-coupled receptor activity"/>
    <property type="evidence" value="ECO:0007669"/>
    <property type="project" value="UniProtKB-KW"/>
</dbReference>
<dbReference type="PRINTS" id="PR00245">
    <property type="entry name" value="OLFACTORYR"/>
</dbReference>
<evidence type="ECO:0000259" key="15">
    <source>
        <dbReference type="PROSITE" id="PS50262"/>
    </source>
</evidence>
<dbReference type="InterPro" id="IPR000276">
    <property type="entry name" value="GPCR_Rhodpsn"/>
</dbReference>
<feature type="transmembrane region" description="Helical" evidence="14">
    <location>
        <begin position="271"/>
        <end position="290"/>
    </location>
</feature>
<dbReference type="eggNOG" id="ENOG502SIF0">
    <property type="taxonomic scope" value="Eukaryota"/>
</dbReference>
<keyword evidence="16" id="KW-1185">Reference proteome</keyword>
<keyword evidence="11" id="KW-0325">Glycoprotein</keyword>
<dbReference type="GO" id="GO:0004984">
    <property type="term" value="F:olfactory receptor activity"/>
    <property type="evidence" value="ECO:0007669"/>
    <property type="project" value="InterPro"/>
</dbReference>
<organism evidence="16 17">
    <name type="scientific">Alligator sinensis</name>
    <name type="common">Chinese alligator</name>
    <dbReference type="NCBI Taxonomy" id="38654"/>
    <lineage>
        <taxon>Eukaryota</taxon>
        <taxon>Metazoa</taxon>
        <taxon>Chordata</taxon>
        <taxon>Craniata</taxon>
        <taxon>Vertebrata</taxon>
        <taxon>Euteleostomi</taxon>
        <taxon>Archelosauria</taxon>
        <taxon>Archosauria</taxon>
        <taxon>Crocodylia</taxon>
        <taxon>Alligatoridae</taxon>
        <taxon>Alligatorinae</taxon>
        <taxon>Alligator</taxon>
    </lineage>
</organism>
<evidence type="ECO:0000256" key="11">
    <source>
        <dbReference type="ARBA" id="ARBA00023180"/>
    </source>
</evidence>
<dbReference type="PROSITE" id="PS00237">
    <property type="entry name" value="G_PROTEIN_RECEP_F1_1"/>
    <property type="match status" value="1"/>
</dbReference>
<reference evidence="17" key="1">
    <citation type="submission" date="2025-08" db="UniProtKB">
        <authorList>
            <consortium name="RefSeq"/>
        </authorList>
    </citation>
    <scope>IDENTIFICATION</scope>
</reference>
<feature type="transmembrane region" description="Helical" evidence="14">
    <location>
        <begin position="198"/>
        <end position="226"/>
    </location>
</feature>
<keyword evidence="10 13" id="KW-0675">Receptor</keyword>
<dbReference type="KEGG" id="asn:102385330"/>
<protein>
    <recommendedName>
        <fullName evidence="14">Olfactory receptor</fullName>
    </recommendedName>
</protein>
<dbReference type="Proteomes" id="UP000189705">
    <property type="component" value="Unplaced"/>
</dbReference>
<feature type="transmembrane region" description="Helical" evidence="14">
    <location>
        <begin position="20"/>
        <end position="46"/>
    </location>
</feature>
<keyword evidence="4 14" id="KW-0716">Sensory transduction</keyword>
<dbReference type="GeneID" id="102385330"/>
<keyword evidence="7 14" id="KW-1133">Transmembrane helix</keyword>
<feature type="transmembrane region" description="Helical" evidence="14">
    <location>
        <begin position="138"/>
        <end position="162"/>
    </location>
</feature>
<sequence length="308" mass="34852">MKNNTVLTEFILLGFPLLQGLHSVLFSVVLLMYILTILGNGLIVFIVRATHKLHTPMYFFLSNLSFLEIWYTTTVVPKMLETFVATKATICIYCCLVQAFFYFFLGSTEFFILTVMSFDRYLAICKPLQYATLMTNRVCFQLAFGAWFGGFMAIFFQTILVFQLPFCDSNVINHFYCDIGPILKIACTDTHLIELLGFVAAVTVILSSLLFTVVSYIYIIATILAIPSSTGRRKAFSTCASHLIVVSILYGAVLFMYLRPNVHSSSGLNKVVSVLNTVLTPLLNPFIYTIRNKEVKEAFRNILSRKRI</sequence>
<comment type="similarity">
    <text evidence="2 13">Belongs to the G-protein coupled receptor 1 family.</text>
</comment>
<keyword evidence="6 14" id="KW-0552">Olfaction</keyword>
<dbReference type="InParanoid" id="A0A1U7SBJ1"/>
<evidence type="ECO:0000256" key="2">
    <source>
        <dbReference type="ARBA" id="ARBA00010663"/>
    </source>
</evidence>
<evidence type="ECO:0000256" key="5">
    <source>
        <dbReference type="ARBA" id="ARBA00022692"/>
    </source>
</evidence>
<dbReference type="GO" id="GO:0005886">
    <property type="term" value="C:plasma membrane"/>
    <property type="evidence" value="ECO:0007669"/>
    <property type="project" value="UniProtKB-SubCell"/>
</dbReference>
<dbReference type="InterPro" id="IPR000725">
    <property type="entry name" value="Olfact_rcpt"/>
</dbReference>
<dbReference type="InterPro" id="IPR047132">
    <property type="entry name" value="Olfact_rcpt_6C-like"/>
</dbReference>
<evidence type="ECO:0000256" key="13">
    <source>
        <dbReference type="RuleBase" id="RU000688"/>
    </source>
</evidence>
<dbReference type="PRINTS" id="PR00237">
    <property type="entry name" value="GPCRRHODOPSN"/>
</dbReference>
<feature type="transmembrane region" description="Helical" evidence="14">
    <location>
        <begin position="58"/>
        <end position="76"/>
    </location>
</feature>
<dbReference type="Gene3D" id="1.20.1070.10">
    <property type="entry name" value="Rhodopsin 7-helix transmembrane proteins"/>
    <property type="match status" value="1"/>
</dbReference>
<evidence type="ECO:0000313" key="16">
    <source>
        <dbReference type="Proteomes" id="UP000189705"/>
    </source>
</evidence>
<keyword evidence="9 14" id="KW-0472">Membrane</keyword>
<name>A0A1U7SBJ1_ALLSI</name>
<proteinExistence type="inferred from homology"/>
<feature type="transmembrane region" description="Helical" evidence="14">
    <location>
        <begin position="238"/>
        <end position="259"/>
    </location>
</feature>
<dbReference type="PROSITE" id="PS50262">
    <property type="entry name" value="G_PROTEIN_RECEP_F1_2"/>
    <property type="match status" value="1"/>
</dbReference>
<dbReference type="AlphaFoldDB" id="A0A1U7SBJ1"/>
<comment type="subcellular location">
    <subcellularLocation>
        <location evidence="1 14">Cell membrane</location>
        <topology evidence="1 14">Multi-pass membrane protein</topology>
    </subcellularLocation>
</comment>
<evidence type="ECO:0000256" key="8">
    <source>
        <dbReference type="ARBA" id="ARBA00023040"/>
    </source>
</evidence>
<dbReference type="SUPFAM" id="SSF81321">
    <property type="entry name" value="Family A G protein-coupled receptor-like"/>
    <property type="match status" value="1"/>
</dbReference>
<dbReference type="PANTHER" id="PTHR26454:SF30">
    <property type="entry name" value="OLFACTORY RECEPTOR 6X1"/>
    <property type="match status" value="1"/>
</dbReference>
<evidence type="ECO:0000256" key="12">
    <source>
        <dbReference type="ARBA" id="ARBA00023224"/>
    </source>
</evidence>
<feature type="transmembrane region" description="Helical" evidence="14">
    <location>
        <begin position="96"/>
        <end position="118"/>
    </location>
</feature>
<keyword evidence="3 14" id="KW-1003">Cell membrane</keyword>
<dbReference type="FunFam" id="1.20.1070.10:FF:000010">
    <property type="entry name" value="Olfactory receptor"/>
    <property type="match status" value="1"/>
</dbReference>
<evidence type="ECO:0000256" key="1">
    <source>
        <dbReference type="ARBA" id="ARBA00004651"/>
    </source>
</evidence>
<dbReference type="PANTHER" id="PTHR26454">
    <property type="entry name" value="OLFACTORY RECEPTOR"/>
    <property type="match status" value="1"/>
</dbReference>
<evidence type="ECO:0000313" key="17">
    <source>
        <dbReference type="RefSeq" id="XP_006038311.1"/>
    </source>
</evidence>
<keyword evidence="5 13" id="KW-0812">Transmembrane</keyword>
<evidence type="ECO:0000256" key="7">
    <source>
        <dbReference type="ARBA" id="ARBA00022989"/>
    </source>
</evidence>
<dbReference type="FunFam" id="1.10.1220.70:FF:000001">
    <property type="entry name" value="Olfactory receptor"/>
    <property type="match status" value="1"/>
</dbReference>
<gene>
    <name evidence="17" type="primary">LOC102385330</name>
</gene>
<dbReference type="InterPro" id="IPR017452">
    <property type="entry name" value="GPCR_Rhodpsn_7TM"/>
</dbReference>
<accession>A0A1U7SBJ1</accession>
<dbReference type="Pfam" id="PF13853">
    <property type="entry name" value="7tm_4"/>
    <property type="match status" value="1"/>
</dbReference>
<dbReference type="OrthoDB" id="9902777at2759"/>
<evidence type="ECO:0000256" key="14">
    <source>
        <dbReference type="RuleBase" id="RU363047"/>
    </source>
</evidence>
<keyword evidence="12 13" id="KW-0807">Transducer</keyword>
<evidence type="ECO:0000256" key="4">
    <source>
        <dbReference type="ARBA" id="ARBA00022606"/>
    </source>
</evidence>
<evidence type="ECO:0000256" key="3">
    <source>
        <dbReference type="ARBA" id="ARBA00022475"/>
    </source>
</evidence>
<dbReference type="RefSeq" id="XP_006038311.1">
    <property type="nucleotide sequence ID" value="XM_006038249.1"/>
</dbReference>
<evidence type="ECO:0000256" key="9">
    <source>
        <dbReference type="ARBA" id="ARBA00023136"/>
    </source>
</evidence>
<dbReference type="CDD" id="cd15912">
    <property type="entry name" value="7tmA_OR6C-like"/>
    <property type="match status" value="1"/>
</dbReference>
<evidence type="ECO:0000256" key="6">
    <source>
        <dbReference type="ARBA" id="ARBA00022725"/>
    </source>
</evidence>
<evidence type="ECO:0000256" key="10">
    <source>
        <dbReference type="ARBA" id="ARBA00023170"/>
    </source>
</evidence>